<keyword evidence="1 3" id="KW-0547">Nucleotide-binding</keyword>
<feature type="compositionally biased region" description="Basic residues" evidence="5">
    <location>
        <begin position="408"/>
        <end position="419"/>
    </location>
</feature>
<dbReference type="InterPro" id="IPR050117">
    <property type="entry name" value="MAPK"/>
</dbReference>
<evidence type="ECO:0000313" key="7">
    <source>
        <dbReference type="EMBL" id="GKT27950.1"/>
    </source>
</evidence>
<evidence type="ECO:0000256" key="1">
    <source>
        <dbReference type="ARBA" id="ARBA00022741"/>
    </source>
</evidence>
<dbReference type="SMART" id="SM00220">
    <property type="entry name" value="S_TKc"/>
    <property type="match status" value="1"/>
</dbReference>
<feature type="compositionally biased region" description="Gly residues" evidence="5">
    <location>
        <begin position="324"/>
        <end position="333"/>
    </location>
</feature>
<feature type="compositionally biased region" description="Acidic residues" evidence="5">
    <location>
        <begin position="424"/>
        <end position="433"/>
    </location>
</feature>
<evidence type="ECO:0000256" key="4">
    <source>
        <dbReference type="RuleBase" id="RU000304"/>
    </source>
</evidence>
<dbReference type="GO" id="GO:0016301">
    <property type="term" value="F:kinase activity"/>
    <property type="evidence" value="ECO:0007669"/>
    <property type="project" value="UniProtKB-KW"/>
</dbReference>
<dbReference type="EMBL" id="BQXS01000113">
    <property type="protein sequence ID" value="GKT27950.1"/>
    <property type="molecule type" value="Genomic_DNA"/>
</dbReference>
<keyword evidence="4" id="KW-0723">Serine/threonine-protein kinase</keyword>
<dbReference type="Gene3D" id="1.10.510.10">
    <property type="entry name" value="Transferase(Phosphotransferase) domain 1"/>
    <property type="match status" value="1"/>
</dbReference>
<evidence type="ECO:0000313" key="8">
    <source>
        <dbReference type="Proteomes" id="UP001057375"/>
    </source>
</evidence>
<dbReference type="CDD" id="cd07830">
    <property type="entry name" value="STKc_MAK_like"/>
    <property type="match status" value="1"/>
</dbReference>
<reference evidence="7" key="1">
    <citation type="submission" date="2022-03" db="EMBL/GenBank/DDBJ databases">
        <title>Draft genome sequence of Aduncisulcus paluster, a free-living microaerophilic Fornicata.</title>
        <authorList>
            <person name="Yuyama I."/>
            <person name="Kume K."/>
            <person name="Tamura T."/>
            <person name="Inagaki Y."/>
            <person name="Hashimoto T."/>
        </authorList>
    </citation>
    <scope>NUCLEOTIDE SEQUENCE</scope>
    <source>
        <strain evidence="7">NY0171</strain>
    </source>
</reference>
<comment type="caution">
    <text evidence="7">The sequence shown here is derived from an EMBL/GenBank/DDBJ whole genome shotgun (WGS) entry which is preliminary data.</text>
</comment>
<protein>
    <submittedName>
        <fullName evidence="7">Serine/threonine-protein kinase MAK</fullName>
    </submittedName>
</protein>
<dbReference type="Proteomes" id="UP001057375">
    <property type="component" value="Unassembled WGS sequence"/>
</dbReference>
<dbReference type="PROSITE" id="PS00108">
    <property type="entry name" value="PROTEIN_KINASE_ST"/>
    <property type="match status" value="1"/>
</dbReference>
<dbReference type="PROSITE" id="PS00107">
    <property type="entry name" value="PROTEIN_KINASE_ATP"/>
    <property type="match status" value="1"/>
</dbReference>
<comment type="similarity">
    <text evidence="4">Belongs to the protein kinase superfamily.</text>
</comment>
<proteinExistence type="inferred from homology"/>
<evidence type="ECO:0000256" key="3">
    <source>
        <dbReference type="PROSITE-ProRule" id="PRU10141"/>
    </source>
</evidence>
<name>A0ABQ5K9U5_9EUKA</name>
<feature type="compositionally biased region" description="Basic and acidic residues" evidence="5">
    <location>
        <begin position="371"/>
        <end position="382"/>
    </location>
</feature>
<gene>
    <name evidence="7" type="ORF">ADUPG1_000307</name>
</gene>
<keyword evidence="7" id="KW-0808">Transferase</keyword>
<evidence type="ECO:0000256" key="2">
    <source>
        <dbReference type="ARBA" id="ARBA00022840"/>
    </source>
</evidence>
<evidence type="ECO:0000259" key="6">
    <source>
        <dbReference type="PROSITE" id="PS50011"/>
    </source>
</evidence>
<dbReference type="Gene3D" id="3.30.200.20">
    <property type="entry name" value="Phosphorylase Kinase, domain 1"/>
    <property type="match status" value="1"/>
</dbReference>
<keyword evidence="8" id="KW-1185">Reference proteome</keyword>
<accession>A0ABQ5K9U5</accession>
<feature type="binding site" evidence="3">
    <location>
        <position position="34"/>
    </location>
    <ligand>
        <name>ATP</name>
        <dbReference type="ChEBI" id="CHEBI:30616"/>
    </ligand>
</feature>
<dbReference type="InterPro" id="IPR008271">
    <property type="entry name" value="Ser/Thr_kinase_AS"/>
</dbReference>
<evidence type="ECO:0000256" key="5">
    <source>
        <dbReference type="SAM" id="MobiDB-lite"/>
    </source>
</evidence>
<feature type="domain" description="Protein kinase" evidence="6">
    <location>
        <begin position="4"/>
        <end position="284"/>
    </location>
</feature>
<dbReference type="InterPro" id="IPR000719">
    <property type="entry name" value="Prot_kinase_dom"/>
</dbReference>
<dbReference type="PROSITE" id="PS50011">
    <property type="entry name" value="PROTEIN_KINASE_DOM"/>
    <property type="match status" value="1"/>
</dbReference>
<dbReference type="InterPro" id="IPR011009">
    <property type="entry name" value="Kinase-like_dom_sf"/>
</dbReference>
<dbReference type="InterPro" id="IPR017441">
    <property type="entry name" value="Protein_kinase_ATP_BS"/>
</dbReference>
<dbReference type="PANTHER" id="PTHR24055">
    <property type="entry name" value="MITOGEN-ACTIVATED PROTEIN KINASE"/>
    <property type="match status" value="1"/>
</dbReference>
<keyword evidence="7" id="KW-0418">Kinase</keyword>
<keyword evidence="2 3" id="KW-0067">ATP-binding</keyword>
<feature type="region of interest" description="Disordered" evidence="5">
    <location>
        <begin position="324"/>
        <end position="433"/>
    </location>
</feature>
<dbReference type="Pfam" id="PF00069">
    <property type="entry name" value="Pkinase"/>
    <property type="match status" value="1"/>
</dbReference>
<sequence length="433" mass="48017">MKRFKFKKKLGDGTFGSVVEAINTETQDIVAIKKMKQKYYRWEECVSLREVKSLMKLNHVNVVKLYEVVRQNDELFLIFELIPSGNLYQVMQKREKFFPESKIRNIMFQCLQGLAYCHKHGFFHRDIKPENLLLSGDIVKLADFGLAREIRSRPPFTEYISTRWYRAPEVLLRSTTYNSPIDIWAMGAIMAELYLLRPLFPGSSEVDQILKVCSVLGSPTSKNWPEGIRLAQRLGFKFPTCIPVALSKIIQNASPDAISLMEDMLLYDPAKRPTAAQALAHPFFAVAAAGKPHPGITPILPPTIMTSGSSSSLHGGVIGGGIGGGVGSFGGSHGSARKEEKGHSRHSSIGGKPHTDSMEAAQRALQRARKNSHDFRKHDGGSRGKAGSAEGSRKAGRGSSLGQFHSTEKKRARSSRKGRKYDNIDDIFGDISL</sequence>
<organism evidence="7 8">
    <name type="scientific">Aduncisulcus paluster</name>
    <dbReference type="NCBI Taxonomy" id="2918883"/>
    <lineage>
        <taxon>Eukaryota</taxon>
        <taxon>Metamonada</taxon>
        <taxon>Carpediemonas-like organisms</taxon>
        <taxon>Aduncisulcus</taxon>
    </lineage>
</organism>
<dbReference type="SUPFAM" id="SSF56112">
    <property type="entry name" value="Protein kinase-like (PK-like)"/>
    <property type="match status" value="1"/>
</dbReference>